<gene>
    <name evidence="1" type="ORF">H9841_07585</name>
</gene>
<evidence type="ECO:0000313" key="2">
    <source>
        <dbReference type="Proteomes" id="UP000823868"/>
    </source>
</evidence>
<evidence type="ECO:0008006" key="3">
    <source>
        <dbReference type="Google" id="ProtNLM"/>
    </source>
</evidence>
<proteinExistence type="predicted"/>
<dbReference type="EMBL" id="DXDX01000138">
    <property type="protein sequence ID" value="HIY21743.1"/>
    <property type="molecule type" value="Genomic_DNA"/>
</dbReference>
<accession>A0A9D1Y936</accession>
<reference evidence="1" key="2">
    <citation type="submission" date="2021-04" db="EMBL/GenBank/DDBJ databases">
        <authorList>
            <person name="Gilroy R."/>
        </authorList>
    </citation>
    <scope>NUCLEOTIDE SEQUENCE</scope>
    <source>
        <strain evidence="1">ChiBcec16_6824</strain>
    </source>
</reference>
<comment type="caution">
    <text evidence="1">The sequence shown here is derived from an EMBL/GenBank/DDBJ whole genome shotgun (WGS) entry which is preliminary data.</text>
</comment>
<dbReference type="AlphaFoldDB" id="A0A9D1Y936"/>
<reference evidence="1" key="1">
    <citation type="journal article" date="2021" name="PeerJ">
        <title>Extensive microbial diversity within the chicken gut microbiome revealed by metagenomics and culture.</title>
        <authorList>
            <person name="Gilroy R."/>
            <person name="Ravi A."/>
            <person name="Getino M."/>
            <person name="Pursley I."/>
            <person name="Horton D.L."/>
            <person name="Alikhan N.F."/>
            <person name="Baker D."/>
            <person name="Gharbi K."/>
            <person name="Hall N."/>
            <person name="Watson M."/>
            <person name="Adriaenssens E.M."/>
            <person name="Foster-Nyarko E."/>
            <person name="Jarju S."/>
            <person name="Secka A."/>
            <person name="Antonio M."/>
            <person name="Oren A."/>
            <person name="Chaudhuri R.R."/>
            <person name="La Ragione R."/>
            <person name="Hildebrand F."/>
            <person name="Pallen M.J."/>
        </authorList>
    </citation>
    <scope>NUCLEOTIDE SEQUENCE</scope>
    <source>
        <strain evidence="1">ChiBcec16_6824</strain>
    </source>
</reference>
<protein>
    <recommendedName>
        <fullName evidence="3">Phospholipid/glycerol acyltransferase domain-containing protein</fullName>
    </recommendedName>
</protein>
<dbReference type="Proteomes" id="UP000823868">
    <property type="component" value="Unassembled WGS sequence"/>
</dbReference>
<evidence type="ECO:0000313" key="1">
    <source>
        <dbReference type="EMBL" id="HIY21743.1"/>
    </source>
</evidence>
<name>A0A9D1Y936_9FIRM</name>
<sequence length="427" mass="49287">MKKRPIDTTPFDRKREPPKQNLFIMPFLWLWCWLMTRRGRLRIEKVRMEGLKPPFLVLATHHAFLDFYVTPLCLFPHRANYVSELEGFEAYGEWPYRQVGCLGTRKFVSDPALVRNIRRCMERRGILVLYPEARYANVGTSSLLPPSVAKLIRYLGVPVVTINMHGNYLQSPIWNLKKRGGVRLEANVQQLLTADEVKKLPLKDIQQRVQTALTYDEYAWQREKGLAIRAPWRAEGLEHPLYQCAACGREFHMASQGAELYCTACGSRWRMTEYGELEGVNTPTRFSHIPDWYEWERSQVEREIAQGCYGVDLRVRVQSLPNAVNFIELGEGRLRQDGSGFFLTFTEYGAKGPSTLHFPAQSTFSLHTEYDYRGQGECVTLSTPDNTYFLYPLEEGFCATKLQFATEALWQRATAEREKVSASNGKR</sequence>
<organism evidence="1 2">
    <name type="scientific">Candidatus Flavonifractor merdigallinarum</name>
    <dbReference type="NCBI Taxonomy" id="2838589"/>
    <lineage>
        <taxon>Bacteria</taxon>
        <taxon>Bacillati</taxon>
        <taxon>Bacillota</taxon>
        <taxon>Clostridia</taxon>
        <taxon>Eubacteriales</taxon>
        <taxon>Oscillospiraceae</taxon>
        <taxon>Flavonifractor</taxon>
    </lineage>
</organism>